<comment type="similarity">
    <text evidence="2 8">Belongs to the nucleobase:cation symporter-2 (NCS2) (TC 2.A.40) family. Azg-like subfamily.</text>
</comment>
<feature type="transmembrane region" description="Helical" evidence="9">
    <location>
        <begin position="415"/>
        <end position="433"/>
    </location>
</feature>
<dbReference type="GO" id="GO:0015207">
    <property type="term" value="F:adenine transmembrane transporter activity"/>
    <property type="evidence" value="ECO:0007669"/>
    <property type="project" value="TreeGrafter"/>
</dbReference>
<feature type="transmembrane region" description="Helical" evidence="9">
    <location>
        <begin position="135"/>
        <end position="159"/>
    </location>
</feature>
<keyword evidence="5 8" id="KW-0812">Transmembrane</keyword>
<organism evidence="10 11">
    <name type="scientific">Paracoccus contaminans</name>
    <dbReference type="NCBI Taxonomy" id="1945662"/>
    <lineage>
        <taxon>Bacteria</taxon>
        <taxon>Pseudomonadati</taxon>
        <taxon>Pseudomonadota</taxon>
        <taxon>Alphaproteobacteria</taxon>
        <taxon>Rhodobacterales</taxon>
        <taxon>Paracoccaceae</taxon>
        <taxon>Paracoccus</taxon>
    </lineage>
</organism>
<keyword evidence="4 8" id="KW-1003">Cell membrane</keyword>
<keyword evidence="6 8" id="KW-1133">Transmembrane helix</keyword>
<evidence type="ECO:0000256" key="6">
    <source>
        <dbReference type="ARBA" id="ARBA00022989"/>
    </source>
</evidence>
<feature type="transmembrane region" description="Helical" evidence="9">
    <location>
        <begin position="375"/>
        <end position="403"/>
    </location>
</feature>
<dbReference type="GO" id="GO:0005886">
    <property type="term" value="C:plasma membrane"/>
    <property type="evidence" value="ECO:0007669"/>
    <property type="project" value="UniProtKB-SubCell"/>
</dbReference>
<feature type="transmembrane region" description="Helical" evidence="9">
    <location>
        <begin position="195"/>
        <end position="216"/>
    </location>
</feature>
<evidence type="ECO:0000256" key="8">
    <source>
        <dbReference type="PIRNR" id="PIRNR005353"/>
    </source>
</evidence>
<evidence type="ECO:0000313" key="11">
    <source>
        <dbReference type="Proteomes" id="UP000193017"/>
    </source>
</evidence>
<evidence type="ECO:0000256" key="1">
    <source>
        <dbReference type="ARBA" id="ARBA00004651"/>
    </source>
</evidence>
<dbReference type="KEGG" id="pcon:B0A89_14010"/>
<evidence type="ECO:0000256" key="2">
    <source>
        <dbReference type="ARBA" id="ARBA00005697"/>
    </source>
</evidence>
<feature type="transmembrane region" description="Helical" evidence="9">
    <location>
        <begin position="19"/>
        <end position="37"/>
    </location>
</feature>
<feature type="transmembrane region" description="Helical" evidence="9">
    <location>
        <begin position="171"/>
        <end position="188"/>
    </location>
</feature>
<keyword evidence="3 8" id="KW-0813">Transport</keyword>
<dbReference type="RefSeq" id="WP_085378961.1">
    <property type="nucleotide sequence ID" value="NZ_CP020612.1"/>
</dbReference>
<name>A0A1W6D1N5_9RHOB</name>
<dbReference type="Proteomes" id="UP000193017">
    <property type="component" value="Chromosome"/>
</dbReference>
<keyword evidence="11" id="KW-1185">Reference proteome</keyword>
<feature type="transmembrane region" description="Helical" evidence="9">
    <location>
        <begin position="49"/>
        <end position="68"/>
    </location>
</feature>
<sequence length="434" mass="44373">MLENHFGLSAKGTSVRTELVAGLTTFLTMAYIIFVNPDILSTTGMDRDAVFVATCLAAAVGSAIMGLWANWPIGMAPGMGLNAFFAFTVVGAMGYTWQQALGAVFISGVVFLILSATGIRRWLIEGIPQSMRSAIAAGIGMFLALIAFNNAGIVVASPATLVTLGDLTQTGPLLTIGGFLLIAALDALRVPGAILIGILAVTVVSILTGFSAFGGIVSPPPSIAPTFLQLDILGALGTGIVHVVLVMVLVEVFDATGTLIGVAKRAGLLPEGQDHTNGGLSRALMADSTAIVAGSLLGTSSTTAYVESASGVQAGGRSGLTALTVAVLFLAATFLAPLAGSVPAQATAPALIYVATLMLRELAEIEWKDVTEAAPAVLTALAMPFTYSIANGLAFGFVSYAGIKLLSGRAGQVHPATWIIAALFVIRFVFFPAG</sequence>
<feature type="transmembrane region" description="Helical" evidence="9">
    <location>
        <begin position="80"/>
        <end position="97"/>
    </location>
</feature>
<dbReference type="AlphaFoldDB" id="A0A1W6D1N5"/>
<evidence type="ECO:0000256" key="5">
    <source>
        <dbReference type="ARBA" id="ARBA00022692"/>
    </source>
</evidence>
<gene>
    <name evidence="10" type="ORF">B0A89_14010</name>
</gene>
<comment type="subcellular location">
    <subcellularLocation>
        <location evidence="1 8">Cell membrane</location>
        <topology evidence="1 8">Multi-pass membrane protein</topology>
    </subcellularLocation>
</comment>
<dbReference type="EMBL" id="CP020612">
    <property type="protein sequence ID" value="ARJ70949.1"/>
    <property type="molecule type" value="Genomic_DNA"/>
</dbReference>
<evidence type="ECO:0000256" key="7">
    <source>
        <dbReference type="ARBA" id="ARBA00023136"/>
    </source>
</evidence>
<dbReference type="InterPro" id="IPR045018">
    <property type="entry name" value="Azg-like"/>
</dbReference>
<evidence type="ECO:0000256" key="4">
    <source>
        <dbReference type="ARBA" id="ARBA00022475"/>
    </source>
</evidence>
<protein>
    <submittedName>
        <fullName evidence="10">Guanine permease</fullName>
    </submittedName>
</protein>
<dbReference type="OrthoDB" id="9808458at2"/>
<dbReference type="InterPro" id="IPR006043">
    <property type="entry name" value="NCS2"/>
</dbReference>
<dbReference type="PANTHER" id="PTHR43337:SF1">
    <property type="entry name" value="XANTHINE_URACIL PERMEASE C887.17-RELATED"/>
    <property type="match status" value="1"/>
</dbReference>
<feature type="transmembrane region" description="Helical" evidence="9">
    <location>
        <begin position="320"/>
        <end position="340"/>
    </location>
</feature>
<feature type="transmembrane region" description="Helical" evidence="9">
    <location>
        <begin position="228"/>
        <end position="250"/>
    </location>
</feature>
<evidence type="ECO:0000313" key="10">
    <source>
        <dbReference type="EMBL" id="ARJ70949.1"/>
    </source>
</evidence>
<feature type="transmembrane region" description="Helical" evidence="9">
    <location>
        <begin position="103"/>
        <end position="123"/>
    </location>
</feature>
<proteinExistence type="inferred from homology"/>
<dbReference type="PANTHER" id="PTHR43337">
    <property type="entry name" value="XANTHINE/URACIL PERMEASE C887.17-RELATED"/>
    <property type="match status" value="1"/>
</dbReference>
<evidence type="ECO:0000256" key="9">
    <source>
        <dbReference type="SAM" id="Phobius"/>
    </source>
</evidence>
<accession>A0A1W6D1N5</accession>
<reference evidence="10 11" key="1">
    <citation type="submission" date="2017-03" db="EMBL/GenBank/DDBJ databases">
        <title>Genome sequence of Paracoccus contaminans isolated from a water microcosm.</title>
        <authorList>
            <person name="Aurass P."/>
            <person name="Karste S."/>
            <person name="Trost E."/>
            <person name="Glaeser S.P."/>
            <person name="Kaempfer P."/>
            <person name="Flieger A."/>
        </authorList>
    </citation>
    <scope>NUCLEOTIDE SEQUENCE [LARGE SCALE GENOMIC DNA]</scope>
    <source>
        <strain evidence="11">RKI 16-01929T\LMG 29738T\CCM 8701T\CIP 111112T</strain>
    </source>
</reference>
<keyword evidence="7 8" id="KW-0472">Membrane</keyword>
<dbReference type="PIRSF" id="PIRSF005353">
    <property type="entry name" value="PbuG"/>
    <property type="match status" value="1"/>
</dbReference>
<dbReference type="Pfam" id="PF00860">
    <property type="entry name" value="Xan_ur_permease"/>
    <property type="match status" value="1"/>
</dbReference>
<feature type="transmembrane region" description="Helical" evidence="9">
    <location>
        <begin position="346"/>
        <end position="363"/>
    </location>
</feature>
<dbReference type="STRING" id="1945662.B0A89_14010"/>
<dbReference type="InterPro" id="IPR026033">
    <property type="entry name" value="Azg-like_bact_archaea"/>
</dbReference>
<evidence type="ECO:0000256" key="3">
    <source>
        <dbReference type="ARBA" id="ARBA00022448"/>
    </source>
</evidence>